<keyword evidence="1" id="KW-1133">Transmembrane helix</keyword>
<keyword evidence="1" id="KW-0812">Transmembrane</keyword>
<feature type="transmembrane region" description="Helical" evidence="1">
    <location>
        <begin position="126"/>
        <end position="146"/>
    </location>
</feature>
<accession>A0A1X7BQH3</accession>
<feature type="transmembrane region" description="Helical" evidence="1">
    <location>
        <begin position="33"/>
        <end position="56"/>
    </location>
</feature>
<gene>
    <name evidence="2" type="ORF">ROA7745_01643</name>
</gene>
<proteinExistence type="predicted"/>
<dbReference type="AlphaFoldDB" id="A0A1X7BQH3"/>
<evidence type="ECO:0000256" key="1">
    <source>
        <dbReference type="SAM" id="Phobius"/>
    </source>
</evidence>
<dbReference type="EMBL" id="FWXB01000004">
    <property type="protein sequence ID" value="SMC11824.1"/>
    <property type="molecule type" value="Genomic_DNA"/>
</dbReference>
<keyword evidence="1" id="KW-0472">Membrane</keyword>
<protein>
    <submittedName>
        <fullName evidence="2">Uncharacterized protein</fullName>
    </submittedName>
</protein>
<name>A0A1X7BQH3_9RHOB</name>
<keyword evidence="3" id="KW-1185">Reference proteome</keyword>
<sequence>MFIAIRLFVGVLLGFYLWYDALSSGGYISIDGLIGAAFSFSFFLLVFAFFAAFAPADIITEMFGEPPIVSVGFAIFTAACMIVLGIITSFPTPMSMDFSLGAALYGIAIWLPSIFVGFILVLFVPFLIGIAFVSVIPMSVFGVIALCTKSTSQQIMQHHAKNRMPNDEIERRLAEAMESELTSDQEIVDLLYQLPMLSRLWHTFIYKVKTKKFSEIAKVLKAQEDKIREQTKAARAAHQYERAKRDHQS</sequence>
<reference evidence="2 3" key="1">
    <citation type="submission" date="2017-03" db="EMBL/GenBank/DDBJ databases">
        <authorList>
            <person name="Afonso C.L."/>
            <person name="Miller P.J."/>
            <person name="Scott M.A."/>
            <person name="Spackman E."/>
            <person name="Goraichik I."/>
            <person name="Dimitrov K.M."/>
            <person name="Suarez D.L."/>
            <person name="Swayne D.E."/>
        </authorList>
    </citation>
    <scope>NUCLEOTIDE SEQUENCE [LARGE SCALE GENOMIC DNA]</scope>
    <source>
        <strain evidence="2 3">CECT 7745</strain>
    </source>
</reference>
<evidence type="ECO:0000313" key="3">
    <source>
        <dbReference type="Proteomes" id="UP000193224"/>
    </source>
</evidence>
<feature type="transmembrane region" description="Helical" evidence="1">
    <location>
        <begin position="68"/>
        <end position="90"/>
    </location>
</feature>
<feature type="transmembrane region" description="Helical" evidence="1">
    <location>
        <begin position="102"/>
        <end position="121"/>
    </location>
</feature>
<organism evidence="2 3">
    <name type="scientific">Roseovarius aestuarii</name>
    <dbReference type="NCBI Taxonomy" id="475083"/>
    <lineage>
        <taxon>Bacteria</taxon>
        <taxon>Pseudomonadati</taxon>
        <taxon>Pseudomonadota</taxon>
        <taxon>Alphaproteobacteria</taxon>
        <taxon>Rhodobacterales</taxon>
        <taxon>Roseobacteraceae</taxon>
        <taxon>Roseovarius</taxon>
    </lineage>
</organism>
<dbReference type="RefSeq" id="WP_085799777.1">
    <property type="nucleotide sequence ID" value="NZ_FWXB01000004.1"/>
</dbReference>
<dbReference type="Proteomes" id="UP000193224">
    <property type="component" value="Unassembled WGS sequence"/>
</dbReference>
<evidence type="ECO:0000313" key="2">
    <source>
        <dbReference type="EMBL" id="SMC11824.1"/>
    </source>
</evidence>